<name>A0A655F5G2_MYCTX</name>
<accession>A0A655F5G2</accession>
<dbReference type="AlphaFoldDB" id="A0A655F5G2"/>
<evidence type="ECO:0000313" key="2">
    <source>
        <dbReference type="EMBL" id="CNU93240.1"/>
    </source>
</evidence>
<organism evidence="3 4">
    <name type="scientific">Mycobacterium tuberculosis</name>
    <dbReference type="NCBI Taxonomy" id="1773"/>
    <lineage>
        <taxon>Bacteria</taxon>
        <taxon>Bacillati</taxon>
        <taxon>Actinomycetota</taxon>
        <taxon>Actinomycetes</taxon>
        <taxon>Mycobacteriales</taxon>
        <taxon>Mycobacteriaceae</taxon>
        <taxon>Mycobacterium</taxon>
        <taxon>Mycobacterium tuberculosis complex</taxon>
    </lineage>
</organism>
<evidence type="ECO:0000313" key="5">
    <source>
        <dbReference type="Proteomes" id="UP000039217"/>
    </source>
</evidence>
<dbReference type="EMBL" id="CGCX01000732">
    <property type="protein sequence ID" value="CFR82549.1"/>
    <property type="molecule type" value="Genomic_DNA"/>
</dbReference>
<dbReference type="EMBL" id="CSBK01000051">
    <property type="protein sequence ID" value="COW85686.1"/>
    <property type="molecule type" value="Genomic_DNA"/>
</dbReference>
<protein>
    <submittedName>
        <fullName evidence="3">Uncharacterized protein</fullName>
    </submittedName>
</protein>
<evidence type="ECO:0000313" key="3">
    <source>
        <dbReference type="EMBL" id="COW85686.1"/>
    </source>
</evidence>
<sequence length="105" mass="11080">MATGERGVHQVAAIGVTFVHRQLVAVLHRAPDLVNIGEVDLRVHTSGEQVESQRDQAHVAGALAVAEQAALDPISPGRETQFRCGDGGSAVIVRVQAQDDRLPVG</sequence>
<dbReference type="Proteomes" id="UP000046680">
    <property type="component" value="Unassembled WGS sequence"/>
</dbReference>
<evidence type="ECO:0000313" key="1">
    <source>
        <dbReference type="EMBL" id="CFR82549.1"/>
    </source>
</evidence>
<evidence type="ECO:0000313" key="4">
    <source>
        <dbReference type="Proteomes" id="UP000039021"/>
    </source>
</evidence>
<evidence type="ECO:0000313" key="6">
    <source>
        <dbReference type="Proteomes" id="UP000046680"/>
    </source>
</evidence>
<gene>
    <name evidence="1" type="ORF">ERS007657_02063</name>
    <name evidence="2" type="ORF">ERS007661_01383</name>
    <name evidence="3" type="ORF">ERS007739_00211</name>
</gene>
<dbReference type="Proteomes" id="UP000039021">
    <property type="component" value="Unassembled WGS sequence"/>
</dbReference>
<dbReference type="EMBL" id="CQQC01000378">
    <property type="protein sequence ID" value="CNU93240.1"/>
    <property type="molecule type" value="Genomic_DNA"/>
</dbReference>
<dbReference type="Proteomes" id="UP000039217">
    <property type="component" value="Unassembled WGS sequence"/>
</dbReference>
<reference evidence="4 5" key="2">
    <citation type="submission" date="2015-03" db="EMBL/GenBank/DDBJ databases">
        <authorList>
            <consortium name="Pathogen Informatics"/>
        </authorList>
    </citation>
    <scope>NUCLEOTIDE SEQUENCE [LARGE SCALE GENOMIC DNA]</scope>
    <source>
        <strain evidence="1 6">C09601061</strain>
        <strain evidence="2 5">D00501624</strain>
        <strain evidence="4">N09902308</strain>
    </source>
</reference>
<proteinExistence type="predicted"/>
<reference evidence="3" key="1">
    <citation type="submission" date="2015-03" db="EMBL/GenBank/DDBJ databases">
        <authorList>
            <consortium name="Pathogen Informatics"/>
            <person name="Murphy D."/>
        </authorList>
    </citation>
    <scope>NUCLEOTIDE SEQUENCE</scope>
    <source>
        <strain evidence="3">N09902308</strain>
    </source>
</reference>